<keyword evidence="1" id="KW-0812">Transmembrane</keyword>
<reference evidence="3" key="1">
    <citation type="submission" date="2014-03" db="EMBL/GenBank/DDBJ databases">
        <authorList>
            <person name="Aksoy S."/>
            <person name="Warren W."/>
            <person name="Wilson R.K."/>
        </authorList>
    </citation>
    <scope>NUCLEOTIDE SEQUENCE [LARGE SCALE GENOMIC DNA]</scope>
    <source>
        <strain evidence="3">IAEA</strain>
    </source>
</reference>
<keyword evidence="1" id="KW-0472">Membrane</keyword>
<dbReference type="AlphaFoldDB" id="A0A1A9Z591"/>
<dbReference type="EnsemblMetazoa" id="GPAI004305-RA">
    <property type="protein sequence ID" value="GPAI004305-PA"/>
    <property type="gene ID" value="GPAI004305"/>
</dbReference>
<evidence type="ECO:0000313" key="3">
    <source>
        <dbReference type="Proteomes" id="UP000092445"/>
    </source>
</evidence>
<proteinExistence type="predicted"/>
<dbReference type="Proteomes" id="UP000092445">
    <property type="component" value="Unassembled WGS sequence"/>
</dbReference>
<feature type="transmembrane region" description="Helical" evidence="1">
    <location>
        <begin position="27"/>
        <end position="46"/>
    </location>
</feature>
<evidence type="ECO:0000256" key="1">
    <source>
        <dbReference type="SAM" id="Phobius"/>
    </source>
</evidence>
<protein>
    <submittedName>
        <fullName evidence="2">Uncharacterized protein</fullName>
    </submittedName>
</protein>
<name>A0A1A9Z591_GLOPL</name>
<sequence>MVWSVGQIFISDCSLTSSVGDNLIHSTYVIAMWSVELLVFVSINVWSEYAFGKIPKTWTHPKTIANAFSSRIGVELASCAYRNYKRSKFCGCLCDFCGDV</sequence>
<keyword evidence="1" id="KW-1133">Transmembrane helix</keyword>
<dbReference type="VEuPathDB" id="VectorBase:GPAI004305"/>
<organism evidence="2 3">
    <name type="scientific">Glossina pallidipes</name>
    <name type="common">Tsetse fly</name>
    <dbReference type="NCBI Taxonomy" id="7398"/>
    <lineage>
        <taxon>Eukaryota</taxon>
        <taxon>Metazoa</taxon>
        <taxon>Ecdysozoa</taxon>
        <taxon>Arthropoda</taxon>
        <taxon>Hexapoda</taxon>
        <taxon>Insecta</taxon>
        <taxon>Pterygota</taxon>
        <taxon>Neoptera</taxon>
        <taxon>Endopterygota</taxon>
        <taxon>Diptera</taxon>
        <taxon>Brachycera</taxon>
        <taxon>Muscomorpha</taxon>
        <taxon>Hippoboscoidea</taxon>
        <taxon>Glossinidae</taxon>
        <taxon>Glossina</taxon>
    </lineage>
</organism>
<keyword evidence="3" id="KW-1185">Reference proteome</keyword>
<evidence type="ECO:0000313" key="2">
    <source>
        <dbReference type="EnsemblMetazoa" id="GPAI004305-PA"/>
    </source>
</evidence>
<reference evidence="2" key="2">
    <citation type="submission" date="2020-05" db="UniProtKB">
        <authorList>
            <consortium name="EnsemblMetazoa"/>
        </authorList>
    </citation>
    <scope>IDENTIFICATION</scope>
    <source>
        <strain evidence="2">IAEA</strain>
    </source>
</reference>
<accession>A0A1A9Z591</accession>